<dbReference type="SUPFAM" id="SSF49785">
    <property type="entry name" value="Galactose-binding domain-like"/>
    <property type="match status" value="1"/>
</dbReference>
<dbReference type="PANTHER" id="PTHR43817">
    <property type="entry name" value="GLYCOSYL HYDROLASE"/>
    <property type="match status" value="1"/>
</dbReference>
<dbReference type="RefSeq" id="WP_089837170.1">
    <property type="nucleotide sequence ID" value="NZ_FOZL01000001.1"/>
</dbReference>
<evidence type="ECO:0000256" key="1">
    <source>
        <dbReference type="ARBA" id="ARBA00022729"/>
    </source>
</evidence>
<accession>A0A1I6LNB5</accession>
<reference evidence="5 6" key="1">
    <citation type="submission" date="2016-10" db="EMBL/GenBank/DDBJ databases">
        <authorList>
            <person name="de Groot N.N."/>
        </authorList>
    </citation>
    <scope>NUCLEOTIDE SEQUENCE [LARGE SCALE GENOMIC DNA]</scope>
    <source>
        <strain evidence="5 6">DSM 21001</strain>
    </source>
</reference>
<dbReference type="AlphaFoldDB" id="A0A1I6LNB5"/>
<name>A0A1I6LNB5_9BACT</name>
<dbReference type="EMBL" id="FOZL01000001">
    <property type="protein sequence ID" value="SFS04931.1"/>
    <property type="molecule type" value="Genomic_DNA"/>
</dbReference>
<sequence>MPIRSPIRSKTLLALLLVTLLPACAPAQTTHSEATLRQGFKTPPAQAKLRCYWWWLNGNTTEDTITYELTEMSRKGFGGVLLVDANGSSQNGNADVPPGPTFGSPAWTKLYVHALKTAAALHLEVTLNITSGWNLGGPDVKPADASKVLTWSSTVVAAGKAPGTLPTPAIKNGFYQQIAVLAYPLAHGASLPGQSGDKRAPIRQLRLKSAAAEGSFSMPHTENLLGAATGDPSEADATLSSVLDITTQVDASGHTNWHAPTNTAWEILRIGYTSSDARVSTSSGAWQGLAIDYLDRAAFDTYWTHTVTPLLEASRPYLHTTLVNLATDSWELGGTNWTGRFQAEFQHRRGYDPIRYLPIVTGRILDDRGTSERFLNDLRRTVGDLVTDHYDHFADRAKEYGLGIQSESGGPHSAPLDALETFRSSAVPQTEYWAQSNEHRSTDEDRYFTKEAASAANIYGKQFVAQEGMTSIGPHWSESLATDLKPSFDQGLTEGMNRLVWHEFTSSPASFGLPGNEYFAGTHMNPRITWWQQSEPFFSYLNRAQFLLQQGHAVDDVLYFYGDEVPNFVRLKHDDPAHVLPGYDYDVTNEDALLRTLIVTPSGLRTPAGNTYRLLFLPNGRRLSLASLEHIAAYVQQGGSVIGETPLAPTGNVSPKDASRFVQLTHDLWQSCPAQHSYGKGTVFCGGDTRSALATLHLAPDFEAPETQLDYIHRREGQTDIYFVRNRTGKTIDVAPRFRIDNRMPELWNPLEGTTTPQLAYTAAEGRTTVPLHLDPHGSIFVLFSQPARLHVTEVRKDGAPISTAVIGDPKTPRLPNAAPGTYTLKLSDGRELTTRIQPAAVTELPASQWTVAFQPNRGAPATPQTLTTFQDWSTSPDSGIRFFSGTATYRTTIQPTHTAGDRTILTLTDLREICTVRINGKPAGTIWAMPYRLDITDSLAAGPNRLELEVTNLWPNRLIGDAQPGVTKTYTQTNIRKYNAASPLLPSGLIGPVTLEIESRAGTR</sequence>
<dbReference type="Proteomes" id="UP000199024">
    <property type="component" value="Unassembled WGS sequence"/>
</dbReference>
<dbReference type="Pfam" id="PF22666">
    <property type="entry name" value="Glyco_hydro_2_N2"/>
    <property type="match status" value="1"/>
</dbReference>
<dbReference type="InterPro" id="IPR008979">
    <property type="entry name" value="Galactose-bd-like_sf"/>
</dbReference>
<dbReference type="InterPro" id="IPR054593">
    <property type="entry name" value="Beta-mannosidase-like_N2"/>
</dbReference>
<keyword evidence="2" id="KW-0378">Hydrolase</keyword>
<dbReference type="STRING" id="474950.SAMN05421771_1003"/>
<keyword evidence="1 3" id="KW-0732">Signal</keyword>
<organism evidence="5 6">
    <name type="scientific">Granulicella pectinivorans</name>
    <dbReference type="NCBI Taxonomy" id="474950"/>
    <lineage>
        <taxon>Bacteria</taxon>
        <taxon>Pseudomonadati</taxon>
        <taxon>Acidobacteriota</taxon>
        <taxon>Terriglobia</taxon>
        <taxon>Terriglobales</taxon>
        <taxon>Acidobacteriaceae</taxon>
        <taxon>Granulicella</taxon>
    </lineage>
</organism>
<evidence type="ECO:0000256" key="2">
    <source>
        <dbReference type="ARBA" id="ARBA00022801"/>
    </source>
</evidence>
<feature type="chain" id="PRO_5011453867" evidence="3">
    <location>
        <begin position="28"/>
        <end position="1005"/>
    </location>
</feature>
<evidence type="ECO:0000313" key="5">
    <source>
        <dbReference type="EMBL" id="SFS04931.1"/>
    </source>
</evidence>
<dbReference type="Pfam" id="PF17132">
    <property type="entry name" value="Glyco_hydro_106"/>
    <property type="match status" value="1"/>
</dbReference>
<dbReference type="GO" id="GO:0004553">
    <property type="term" value="F:hydrolase activity, hydrolyzing O-glycosyl compounds"/>
    <property type="evidence" value="ECO:0007669"/>
    <property type="project" value="UniProtKB-ARBA"/>
</dbReference>
<evidence type="ECO:0000256" key="3">
    <source>
        <dbReference type="SAM" id="SignalP"/>
    </source>
</evidence>
<keyword evidence="6" id="KW-1185">Reference proteome</keyword>
<dbReference type="Gene3D" id="2.60.120.260">
    <property type="entry name" value="Galactose-binding domain-like"/>
    <property type="match status" value="1"/>
</dbReference>
<feature type="signal peptide" evidence="3">
    <location>
        <begin position="1"/>
        <end position="27"/>
    </location>
</feature>
<feature type="domain" description="Beta-mannosidase-like galactose-binding" evidence="4">
    <location>
        <begin position="888"/>
        <end position="966"/>
    </location>
</feature>
<dbReference type="OrthoDB" id="9761519at2"/>
<proteinExistence type="predicted"/>
<evidence type="ECO:0000259" key="4">
    <source>
        <dbReference type="Pfam" id="PF22666"/>
    </source>
</evidence>
<dbReference type="PANTHER" id="PTHR43817:SF1">
    <property type="entry name" value="HYDROLASE, FAMILY 43, PUTATIVE (AFU_ORTHOLOGUE AFUA_3G01660)-RELATED"/>
    <property type="match status" value="1"/>
</dbReference>
<evidence type="ECO:0000313" key="6">
    <source>
        <dbReference type="Proteomes" id="UP000199024"/>
    </source>
</evidence>
<protein>
    <submittedName>
        <fullName evidence="5">Alpha-L-rhamnosidase</fullName>
    </submittedName>
</protein>
<dbReference type="NCBIfam" id="NF045579">
    <property type="entry name" value="rhamnoside_JR"/>
    <property type="match status" value="1"/>
</dbReference>
<gene>
    <name evidence="5" type="ORF">SAMN05421771_1003</name>
</gene>